<evidence type="ECO:0000256" key="1">
    <source>
        <dbReference type="ARBA" id="ARBA00004123"/>
    </source>
</evidence>
<keyword evidence="3" id="KW-0813">Transport</keyword>
<feature type="compositionally biased region" description="Basic and acidic residues" evidence="7">
    <location>
        <begin position="99"/>
        <end position="120"/>
    </location>
</feature>
<protein>
    <submittedName>
        <fullName evidence="8">Alb1-domain-containing protein</fullName>
    </submittedName>
</protein>
<feature type="region of interest" description="Disordered" evidence="7">
    <location>
        <begin position="1"/>
        <end position="64"/>
    </location>
</feature>
<keyword evidence="4" id="KW-0963">Cytoplasm</keyword>
<dbReference type="Pfam" id="PF09135">
    <property type="entry name" value="Alb1"/>
    <property type="match status" value="1"/>
</dbReference>
<reference evidence="8" key="1">
    <citation type="journal article" date="2023" name="Mol. Phylogenet. Evol.">
        <title>Genome-scale phylogeny and comparative genomics of the fungal order Sordariales.</title>
        <authorList>
            <person name="Hensen N."/>
            <person name="Bonometti L."/>
            <person name="Westerberg I."/>
            <person name="Brannstrom I.O."/>
            <person name="Guillou S."/>
            <person name="Cros-Aarteil S."/>
            <person name="Calhoun S."/>
            <person name="Haridas S."/>
            <person name="Kuo A."/>
            <person name="Mondo S."/>
            <person name="Pangilinan J."/>
            <person name="Riley R."/>
            <person name="LaButti K."/>
            <person name="Andreopoulos B."/>
            <person name="Lipzen A."/>
            <person name="Chen C."/>
            <person name="Yan M."/>
            <person name="Daum C."/>
            <person name="Ng V."/>
            <person name="Clum A."/>
            <person name="Steindorff A."/>
            <person name="Ohm R.A."/>
            <person name="Martin F."/>
            <person name="Silar P."/>
            <person name="Natvig D.O."/>
            <person name="Lalanne C."/>
            <person name="Gautier V."/>
            <person name="Ament-Velasquez S.L."/>
            <person name="Kruys A."/>
            <person name="Hutchinson M.I."/>
            <person name="Powell A.J."/>
            <person name="Barry K."/>
            <person name="Miller A.N."/>
            <person name="Grigoriev I.V."/>
            <person name="Debuchy R."/>
            <person name="Gladieux P."/>
            <person name="Hiltunen Thoren M."/>
            <person name="Johannesson H."/>
        </authorList>
    </citation>
    <scope>NUCLEOTIDE SEQUENCE</scope>
    <source>
        <strain evidence="8">CBS 232.78</strain>
    </source>
</reference>
<dbReference type="GO" id="GO:0005730">
    <property type="term" value="C:nucleolus"/>
    <property type="evidence" value="ECO:0007669"/>
    <property type="project" value="TreeGrafter"/>
</dbReference>
<accession>A0AAE0KLA6</accession>
<feature type="region of interest" description="Disordered" evidence="7">
    <location>
        <begin position="95"/>
        <end position="122"/>
    </location>
</feature>
<evidence type="ECO:0000313" key="9">
    <source>
        <dbReference type="Proteomes" id="UP001285441"/>
    </source>
</evidence>
<evidence type="ECO:0000256" key="4">
    <source>
        <dbReference type="ARBA" id="ARBA00022490"/>
    </source>
</evidence>
<sequence>MAKGGISKPKKGMAQTMSNFLRFKPPNKSPLLGTSLHSRAARRATSPGIDTDKSLKHVKPPVDTTTDVRPAVLAAHHAAGITKKSKKAVLSFKARRRQEKNMDKAEAVMDRTAKKVERSKGQAKVIFSRRRTWDEINKQALNEIPVPSLKKKAVAVPPSKDPLGDAAVAAIYGPIVDDDEEMEVEEGSADVVPTIEAGPPAASTTPPPADDEDVVL</sequence>
<evidence type="ECO:0000256" key="6">
    <source>
        <dbReference type="ARBA" id="ARBA00023242"/>
    </source>
</evidence>
<dbReference type="PANTHER" id="PTHR28280:SF1">
    <property type="entry name" value="SHUTTLING PRE-60S FACTOR ECM1"/>
    <property type="match status" value="1"/>
</dbReference>
<comment type="subcellular location">
    <subcellularLocation>
        <location evidence="2">Cytoplasm</location>
    </subcellularLocation>
    <subcellularLocation>
        <location evidence="1">Nucleus</location>
    </subcellularLocation>
</comment>
<reference evidence="8" key="2">
    <citation type="submission" date="2023-06" db="EMBL/GenBank/DDBJ databases">
        <authorList>
            <consortium name="Lawrence Berkeley National Laboratory"/>
            <person name="Haridas S."/>
            <person name="Hensen N."/>
            <person name="Bonometti L."/>
            <person name="Westerberg I."/>
            <person name="Brannstrom I.O."/>
            <person name="Guillou S."/>
            <person name="Cros-Aarteil S."/>
            <person name="Calhoun S."/>
            <person name="Kuo A."/>
            <person name="Mondo S."/>
            <person name="Pangilinan J."/>
            <person name="Riley R."/>
            <person name="LaButti K."/>
            <person name="Andreopoulos B."/>
            <person name="Lipzen A."/>
            <person name="Chen C."/>
            <person name="Yanf M."/>
            <person name="Daum C."/>
            <person name="Ng V."/>
            <person name="Clum A."/>
            <person name="Steindorff A."/>
            <person name="Ohm R."/>
            <person name="Martin F."/>
            <person name="Silar P."/>
            <person name="Natvig D."/>
            <person name="Lalanne C."/>
            <person name="Gautier V."/>
            <person name="Ament-velasquez S.L."/>
            <person name="Kruys A."/>
            <person name="Hutchinson M.I."/>
            <person name="Powell A.J."/>
            <person name="Barry K."/>
            <person name="Miller A.N."/>
            <person name="Grigoriev I.V."/>
            <person name="Debuchy R."/>
            <person name="Gladieux P."/>
            <person name="Thoren M.H."/>
            <person name="Johannesson H."/>
        </authorList>
    </citation>
    <scope>NUCLEOTIDE SEQUENCE</scope>
    <source>
        <strain evidence="8">CBS 232.78</strain>
    </source>
</reference>
<evidence type="ECO:0000256" key="7">
    <source>
        <dbReference type="SAM" id="MobiDB-lite"/>
    </source>
</evidence>
<dbReference type="GO" id="GO:0000055">
    <property type="term" value="P:ribosomal large subunit export from nucleus"/>
    <property type="evidence" value="ECO:0007669"/>
    <property type="project" value="TreeGrafter"/>
</dbReference>
<dbReference type="GO" id="GO:0005737">
    <property type="term" value="C:cytoplasm"/>
    <property type="evidence" value="ECO:0007669"/>
    <property type="project" value="UniProtKB-SubCell"/>
</dbReference>
<dbReference type="PANTHER" id="PTHR28280">
    <property type="entry name" value="SHUTTLING PRE-60S FACTOR ECM1"/>
    <property type="match status" value="1"/>
</dbReference>
<dbReference type="InterPro" id="IPR053278">
    <property type="entry name" value="Pre-60S_factor_ECM1"/>
</dbReference>
<evidence type="ECO:0000313" key="8">
    <source>
        <dbReference type="EMBL" id="KAK3378196.1"/>
    </source>
</evidence>
<keyword evidence="5" id="KW-0690">Ribosome biogenesis</keyword>
<organism evidence="8 9">
    <name type="scientific">Podospora didyma</name>
    <dbReference type="NCBI Taxonomy" id="330526"/>
    <lineage>
        <taxon>Eukaryota</taxon>
        <taxon>Fungi</taxon>
        <taxon>Dikarya</taxon>
        <taxon>Ascomycota</taxon>
        <taxon>Pezizomycotina</taxon>
        <taxon>Sordariomycetes</taxon>
        <taxon>Sordariomycetidae</taxon>
        <taxon>Sordariales</taxon>
        <taxon>Podosporaceae</taxon>
        <taxon>Podospora</taxon>
    </lineage>
</organism>
<keyword evidence="9" id="KW-1185">Reference proteome</keyword>
<dbReference type="EMBL" id="JAULSW010000006">
    <property type="protein sequence ID" value="KAK3378196.1"/>
    <property type="molecule type" value="Genomic_DNA"/>
</dbReference>
<evidence type="ECO:0000256" key="3">
    <source>
        <dbReference type="ARBA" id="ARBA00022448"/>
    </source>
</evidence>
<keyword evidence="6" id="KW-0539">Nucleus</keyword>
<gene>
    <name evidence="8" type="ORF">B0H63DRAFT_479175</name>
</gene>
<dbReference type="GO" id="GO:0030687">
    <property type="term" value="C:preribosome, large subunit precursor"/>
    <property type="evidence" value="ECO:0007669"/>
    <property type="project" value="TreeGrafter"/>
</dbReference>
<dbReference type="InterPro" id="IPR022784">
    <property type="entry name" value="Ribosome_bgen_Alb1"/>
</dbReference>
<feature type="region of interest" description="Disordered" evidence="7">
    <location>
        <begin position="182"/>
        <end position="216"/>
    </location>
</feature>
<dbReference type="Proteomes" id="UP001285441">
    <property type="component" value="Unassembled WGS sequence"/>
</dbReference>
<dbReference type="AlphaFoldDB" id="A0AAE0KLA6"/>
<evidence type="ECO:0000256" key="2">
    <source>
        <dbReference type="ARBA" id="ARBA00004496"/>
    </source>
</evidence>
<comment type="caution">
    <text evidence="8">The sequence shown here is derived from an EMBL/GenBank/DDBJ whole genome shotgun (WGS) entry which is preliminary data.</text>
</comment>
<proteinExistence type="predicted"/>
<evidence type="ECO:0000256" key="5">
    <source>
        <dbReference type="ARBA" id="ARBA00022517"/>
    </source>
</evidence>
<name>A0AAE0KLA6_9PEZI</name>